<feature type="transmembrane region" description="Helical" evidence="1">
    <location>
        <begin position="208"/>
        <end position="236"/>
    </location>
</feature>
<sequence>MGEVFCTIECFLGMLGCSLCCFAYNGRIQKAKAFIMFFWLILSYIFYNLSSSEIMLESAYMRTPENIDDYGYFLIDLYVYTLCLIIFLYFLWVIVSTRIIMKLEYLMLIAQAWFIIIANISAPYYEAWIAILVVFSPIILLAILVFLDISTMNRLLFRRTGFLFYMAYLTAIFWFVFSSLNLLYHLIFNTWRILNNFVSPLYYLSREGVPFICMIYFIKSMKFLIIFLNSGSYFVIKRPTNKEEFDKYVYREFVGLTLLALLCFSMWVLYILIINIFGEGSWVIREGYYCIAAVALSFPLQFPRDQPLPSPKECVIFNTVAFYLQICLTRIIYDRLGHLLINIYFF</sequence>
<keyword evidence="1" id="KW-1133">Transmembrane helix</keyword>
<reference evidence="2" key="1">
    <citation type="submission" date="2021-09" db="EMBL/GenBank/DDBJ databases">
        <authorList>
            <consortium name="AG Swart"/>
            <person name="Singh M."/>
            <person name="Singh A."/>
            <person name="Seah K."/>
            <person name="Emmerich C."/>
        </authorList>
    </citation>
    <scope>NUCLEOTIDE SEQUENCE</scope>
    <source>
        <strain evidence="2">ATCC30299</strain>
    </source>
</reference>
<name>A0AAU9JVM2_9CILI</name>
<keyword evidence="1" id="KW-0812">Transmembrane</keyword>
<keyword evidence="3" id="KW-1185">Reference proteome</keyword>
<feature type="transmembrane region" description="Helical" evidence="1">
    <location>
        <begin position="6"/>
        <end position="26"/>
    </location>
</feature>
<proteinExistence type="predicted"/>
<comment type="caution">
    <text evidence="2">The sequence shown here is derived from an EMBL/GenBank/DDBJ whole genome shotgun (WGS) entry which is preliminary data.</text>
</comment>
<dbReference type="Proteomes" id="UP001162131">
    <property type="component" value="Unassembled WGS sequence"/>
</dbReference>
<keyword evidence="1" id="KW-0472">Membrane</keyword>
<feature type="transmembrane region" description="Helical" evidence="1">
    <location>
        <begin position="105"/>
        <end position="122"/>
    </location>
</feature>
<organism evidence="2 3">
    <name type="scientific">Blepharisma stoltei</name>
    <dbReference type="NCBI Taxonomy" id="1481888"/>
    <lineage>
        <taxon>Eukaryota</taxon>
        <taxon>Sar</taxon>
        <taxon>Alveolata</taxon>
        <taxon>Ciliophora</taxon>
        <taxon>Postciliodesmatophora</taxon>
        <taxon>Heterotrichea</taxon>
        <taxon>Heterotrichida</taxon>
        <taxon>Blepharismidae</taxon>
        <taxon>Blepharisma</taxon>
    </lineage>
</organism>
<protein>
    <submittedName>
        <fullName evidence="2">Uncharacterized protein</fullName>
    </submittedName>
</protein>
<gene>
    <name evidence="2" type="ORF">BSTOLATCC_MIC47793</name>
</gene>
<feature type="transmembrane region" description="Helical" evidence="1">
    <location>
        <begin position="33"/>
        <end position="50"/>
    </location>
</feature>
<evidence type="ECO:0000313" key="2">
    <source>
        <dbReference type="EMBL" id="CAG9328954.1"/>
    </source>
</evidence>
<feature type="transmembrane region" description="Helical" evidence="1">
    <location>
        <begin position="70"/>
        <end position="93"/>
    </location>
</feature>
<evidence type="ECO:0000256" key="1">
    <source>
        <dbReference type="SAM" id="Phobius"/>
    </source>
</evidence>
<dbReference type="EMBL" id="CAJZBQ010000047">
    <property type="protein sequence ID" value="CAG9328954.1"/>
    <property type="molecule type" value="Genomic_DNA"/>
</dbReference>
<accession>A0AAU9JVM2</accession>
<dbReference type="AlphaFoldDB" id="A0AAU9JVM2"/>
<feature type="transmembrane region" description="Helical" evidence="1">
    <location>
        <begin position="128"/>
        <end position="150"/>
    </location>
</feature>
<feature type="transmembrane region" description="Helical" evidence="1">
    <location>
        <begin position="248"/>
        <end position="276"/>
    </location>
</feature>
<evidence type="ECO:0000313" key="3">
    <source>
        <dbReference type="Proteomes" id="UP001162131"/>
    </source>
</evidence>
<feature type="transmembrane region" description="Helical" evidence="1">
    <location>
        <begin position="162"/>
        <end position="188"/>
    </location>
</feature>